<evidence type="ECO:0000313" key="2">
    <source>
        <dbReference type="EMBL" id="MBZ6078929.1"/>
    </source>
</evidence>
<sequence>MGSSASVMLTAAIIAGWASIAQAQTATSPLTLADGLLDWRVAFEKLVSAVKVETKGSQTASDQQSIAWRKSAEASVSAQVQSDLSAKINEARQRQSYDTGQGYNACRVTGSARALARVDETLETVRQKTGLVDDTWIKSGGDLAGRLADSIDNRLTYYCSREEMAAGICQSERPGGYAAGDSDASVFLARRSYGSEEVLTGADYIDVVAPMPTVNVQAQDLAGRAALLNDRRRAALVSGARQALFGILLSGMEGQLDGQ</sequence>
<organism evidence="2 3">
    <name type="scientific">Microvirga puerhi</name>
    <dbReference type="NCBI Taxonomy" id="2876078"/>
    <lineage>
        <taxon>Bacteria</taxon>
        <taxon>Pseudomonadati</taxon>
        <taxon>Pseudomonadota</taxon>
        <taxon>Alphaproteobacteria</taxon>
        <taxon>Hyphomicrobiales</taxon>
        <taxon>Methylobacteriaceae</taxon>
        <taxon>Microvirga</taxon>
    </lineage>
</organism>
<dbReference type="EMBL" id="JAIRBM010000024">
    <property type="protein sequence ID" value="MBZ6078929.1"/>
    <property type="molecule type" value="Genomic_DNA"/>
</dbReference>
<proteinExistence type="predicted"/>
<name>A0ABS7VTP2_9HYPH</name>
<gene>
    <name evidence="2" type="ORF">K9B37_21970</name>
</gene>
<feature type="chain" id="PRO_5047095326" evidence="1">
    <location>
        <begin position="24"/>
        <end position="259"/>
    </location>
</feature>
<dbReference type="RefSeq" id="WP_224315681.1">
    <property type="nucleotide sequence ID" value="NZ_JAIRBM010000024.1"/>
</dbReference>
<keyword evidence="1" id="KW-0732">Signal</keyword>
<evidence type="ECO:0000256" key="1">
    <source>
        <dbReference type="SAM" id="SignalP"/>
    </source>
</evidence>
<evidence type="ECO:0000313" key="3">
    <source>
        <dbReference type="Proteomes" id="UP000704176"/>
    </source>
</evidence>
<protein>
    <submittedName>
        <fullName evidence="2">Uncharacterized protein</fullName>
    </submittedName>
</protein>
<comment type="caution">
    <text evidence="2">The sequence shown here is derived from an EMBL/GenBank/DDBJ whole genome shotgun (WGS) entry which is preliminary data.</text>
</comment>
<feature type="signal peptide" evidence="1">
    <location>
        <begin position="1"/>
        <end position="23"/>
    </location>
</feature>
<reference evidence="2 3" key="1">
    <citation type="submission" date="2021-09" db="EMBL/GenBank/DDBJ databases">
        <title>The complete genome sequence of a new microorganism.</title>
        <authorList>
            <person name="Zi Z."/>
        </authorList>
    </citation>
    <scope>NUCLEOTIDE SEQUENCE [LARGE SCALE GENOMIC DNA]</scope>
    <source>
        <strain evidence="2 3">WGZ8</strain>
    </source>
</reference>
<accession>A0ABS7VTP2</accession>
<dbReference type="Proteomes" id="UP000704176">
    <property type="component" value="Unassembled WGS sequence"/>
</dbReference>
<keyword evidence="3" id="KW-1185">Reference proteome</keyword>